<keyword evidence="2" id="KW-1185">Reference proteome</keyword>
<sequence length="583" mass="65027">MMSVTTTVSMCQRRNKKVVSARALLYTELGYIESLTEKSADALHQVCLSDGITIVDVLAGNYRGRGVSRAAVEEARRELESDTHIKGDPNLRQWRPDGRHAVFLHKNATQAVHQDGDKAVDDTADETRQGCEDAEHEECPANRTELDGAGDVADTTQTEREDSNAARGEREEENRCQRRNKKVVSARALLYTELGYIESLTEKSADALHQVCLSDGITIADVLAGNYRGRGVSRAAVEEARRELESDTHIKGDPNLRQWRPDGRHAVFLHKNATQAVHQDGDKAVDDTADETRQGCEDAEHEECPANRTELDGAGDVADTTQTEREDSNAARGEREEENRCQRRNKKVVSARALLYTELGYIESLTEKSADALHQVCLSDGITIADVLAGNYRGRGVSRAAVEEARRELESDTHIKGDPNLRQWRPDGRHAVFLHKNATQAVHQDGDKAVDDTADETRQGCEDAEHEECPANRTELDGGGDVADITQTERKDGNAAKEEREEENRQCAESGEREEDERNGASSGEREEDHERVCTEGRTKEERPTQVPRARRGRLMYLRRFITGIGKRLRKSFQCCLKTDTMG</sequence>
<feature type="compositionally biased region" description="Basic and acidic residues" evidence="1">
    <location>
        <begin position="322"/>
        <end position="341"/>
    </location>
</feature>
<feature type="region of interest" description="Disordered" evidence="1">
    <location>
        <begin position="276"/>
        <end position="343"/>
    </location>
</feature>
<feature type="compositionally biased region" description="Basic and acidic residues" evidence="1">
    <location>
        <begin position="516"/>
        <end position="544"/>
    </location>
</feature>
<feature type="compositionally biased region" description="Basic and acidic residues" evidence="1">
    <location>
        <begin position="157"/>
        <end position="176"/>
    </location>
</feature>
<dbReference type="GeneID" id="118409494"/>
<feature type="compositionally biased region" description="Basic and acidic residues" evidence="1">
    <location>
        <begin position="279"/>
        <end position="311"/>
    </location>
</feature>
<dbReference type="AlphaFoldDB" id="A0A9J7KDJ8"/>
<organism evidence="2 3">
    <name type="scientific">Branchiostoma floridae</name>
    <name type="common">Florida lancelet</name>
    <name type="synonym">Amphioxus</name>
    <dbReference type="NCBI Taxonomy" id="7739"/>
    <lineage>
        <taxon>Eukaryota</taxon>
        <taxon>Metazoa</taxon>
        <taxon>Chordata</taxon>
        <taxon>Cephalochordata</taxon>
        <taxon>Leptocardii</taxon>
        <taxon>Amphioxiformes</taxon>
        <taxon>Branchiostomatidae</taxon>
        <taxon>Branchiostoma</taxon>
    </lineage>
</organism>
<dbReference type="RefSeq" id="XP_035666441.1">
    <property type="nucleotide sequence ID" value="XM_035810548.1"/>
</dbReference>
<dbReference type="Proteomes" id="UP000001554">
    <property type="component" value="Chromosome 2"/>
</dbReference>
<evidence type="ECO:0000256" key="1">
    <source>
        <dbReference type="SAM" id="MobiDB-lite"/>
    </source>
</evidence>
<reference evidence="3" key="2">
    <citation type="submission" date="2025-08" db="UniProtKB">
        <authorList>
            <consortium name="RefSeq"/>
        </authorList>
    </citation>
    <scope>IDENTIFICATION</scope>
    <source>
        <strain evidence="3">S238N-H82</strain>
        <tissue evidence="3">Testes</tissue>
    </source>
</reference>
<proteinExistence type="predicted"/>
<feature type="compositionally biased region" description="Basic and acidic residues" evidence="1">
    <location>
        <begin position="487"/>
        <end position="506"/>
    </location>
</feature>
<evidence type="ECO:0000313" key="2">
    <source>
        <dbReference type="Proteomes" id="UP000001554"/>
    </source>
</evidence>
<name>A0A9J7KDJ8_BRAFL</name>
<gene>
    <name evidence="3" type="primary">LOC118409494</name>
</gene>
<feature type="compositionally biased region" description="Basic and acidic residues" evidence="1">
    <location>
        <begin position="444"/>
        <end position="476"/>
    </location>
</feature>
<reference evidence="2" key="1">
    <citation type="journal article" date="2020" name="Nat. Ecol. Evol.">
        <title>Deeply conserved synteny resolves early events in vertebrate evolution.</title>
        <authorList>
            <person name="Simakov O."/>
            <person name="Marletaz F."/>
            <person name="Yue J.X."/>
            <person name="O'Connell B."/>
            <person name="Jenkins J."/>
            <person name="Brandt A."/>
            <person name="Calef R."/>
            <person name="Tung C.H."/>
            <person name="Huang T.K."/>
            <person name="Schmutz J."/>
            <person name="Satoh N."/>
            <person name="Yu J.K."/>
            <person name="Putnam N.H."/>
            <person name="Green R.E."/>
            <person name="Rokhsar D.S."/>
        </authorList>
    </citation>
    <scope>NUCLEOTIDE SEQUENCE [LARGE SCALE GENOMIC DNA]</scope>
    <source>
        <strain evidence="2">S238N-H82</strain>
    </source>
</reference>
<dbReference type="KEGG" id="bfo:118409494"/>
<feature type="region of interest" description="Disordered" evidence="1">
    <location>
        <begin position="111"/>
        <end position="176"/>
    </location>
</feature>
<protein>
    <submittedName>
        <fullName evidence="3">Sarcoplasmic reticulum histidine-rich calcium-binding protein-like</fullName>
    </submittedName>
</protein>
<dbReference type="OrthoDB" id="10560027at2759"/>
<evidence type="ECO:0000313" key="3">
    <source>
        <dbReference type="RefSeq" id="XP_035666441.1"/>
    </source>
</evidence>
<feature type="region of interest" description="Disordered" evidence="1">
    <location>
        <begin position="438"/>
        <end position="551"/>
    </location>
</feature>
<accession>A0A9J7KDJ8</accession>
<feature type="compositionally biased region" description="Basic and acidic residues" evidence="1">
    <location>
        <begin position="114"/>
        <end position="146"/>
    </location>
</feature>